<accession>A0A9P6RGL5</accession>
<feature type="compositionally biased region" description="Polar residues" evidence="1">
    <location>
        <begin position="471"/>
        <end position="485"/>
    </location>
</feature>
<gene>
    <name evidence="2" type="ORF">BGZ99_005596</name>
</gene>
<evidence type="ECO:0000256" key="1">
    <source>
        <dbReference type="SAM" id="MobiDB-lite"/>
    </source>
</evidence>
<dbReference type="Proteomes" id="UP000738325">
    <property type="component" value="Unassembled WGS sequence"/>
</dbReference>
<comment type="caution">
    <text evidence="2">The sequence shown here is derived from an EMBL/GenBank/DDBJ whole genome shotgun (WGS) entry which is preliminary data.</text>
</comment>
<evidence type="ECO:0000313" key="2">
    <source>
        <dbReference type="EMBL" id="KAG0318567.1"/>
    </source>
</evidence>
<evidence type="ECO:0000313" key="3">
    <source>
        <dbReference type="Proteomes" id="UP000738325"/>
    </source>
</evidence>
<proteinExistence type="predicted"/>
<keyword evidence="3" id="KW-1185">Reference proteome</keyword>
<sequence>MNLLFQSTGKSTGSSSSSSATTSANPFQALTHFYEQELMDHQYDSRLGNSTHRQFSRHYDNFNNKHPASSPAKGHHHYQHQQYNHLFPTSDASSLSSSSSQSSTPLSSSPVHSSHRNSIQDEFRLFSAAGSPASGVPAVTPSMPSHVMHHHNYHGGARADISEYLKQRQEYYAREASIRRQDLHDGLGPIVDFSELFCAKYDALADTEGGVGIGGIKSRLEDHLEARHNNPYASKQQHHEHHQQQLPGMRAFSQQEQVLWDFQGRTASPTVPAVTAPPAMTAKEVSDDGYAEVLTRMMSNMDMDQAWEESQAPKTLSFSAANMMTLPSTAMTPAAVVPMATGSTPSTMHREAAESVHSSWPLPQWALETEAAFMALEGVHQQSNYHSQPQQEYPGRYQEPFENPTTTTGGWVEEYTQVLPTEKSIPALDSERPFTQDKGESLKTCGYMLDVKSKHDLLDPVTTLWFTPSVSNSPSMTPASLQQQHQQEDTPGAADPISKRTHLDRSAPLAMTTTAIEWPMLEEQMNPEPNGRMRQIYNDDTFEGEMLQAWMETLAQERQEANERAKSEEDEKASMTAKEEETEQKDDHPLDELQQKQVLKVAVRRLDALMHQLDRRQGAGVRSGKVVRATTAKHERMVLGAEASRIE</sequence>
<protein>
    <submittedName>
        <fullName evidence="2">Uncharacterized protein</fullName>
    </submittedName>
</protein>
<feature type="compositionally biased region" description="Low complexity" evidence="1">
    <location>
        <begin position="80"/>
        <end position="112"/>
    </location>
</feature>
<dbReference type="OrthoDB" id="2448162at2759"/>
<name>A0A9P6RGL5_9FUNG</name>
<feature type="compositionally biased region" description="Low complexity" evidence="1">
    <location>
        <begin position="7"/>
        <end position="23"/>
    </location>
</feature>
<dbReference type="AlphaFoldDB" id="A0A9P6RGL5"/>
<feature type="region of interest" description="Disordered" evidence="1">
    <location>
        <begin position="557"/>
        <end position="589"/>
    </location>
</feature>
<organism evidence="2 3">
    <name type="scientific">Dissophora globulifera</name>
    <dbReference type="NCBI Taxonomy" id="979702"/>
    <lineage>
        <taxon>Eukaryota</taxon>
        <taxon>Fungi</taxon>
        <taxon>Fungi incertae sedis</taxon>
        <taxon>Mucoromycota</taxon>
        <taxon>Mortierellomycotina</taxon>
        <taxon>Mortierellomycetes</taxon>
        <taxon>Mortierellales</taxon>
        <taxon>Mortierellaceae</taxon>
        <taxon>Dissophora</taxon>
    </lineage>
</organism>
<feature type="region of interest" description="Disordered" evidence="1">
    <location>
        <begin position="471"/>
        <end position="510"/>
    </location>
</feature>
<reference evidence="2" key="1">
    <citation type="journal article" date="2020" name="Fungal Divers.">
        <title>Resolving the Mortierellaceae phylogeny through synthesis of multi-gene phylogenetics and phylogenomics.</title>
        <authorList>
            <person name="Vandepol N."/>
            <person name="Liber J."/>
            <person name="Desiro A."/>
            <person name="Na H."/>
            <person name="Kennedy M."/>
            <person name="Barry K."/>
            <person name="Grigoriev I.V."/>
            <person name="Miller A.N."/>
            <person name="O'Donnell K."/>
            <person name="Stajich J.E."/>
            <person name="Bonito G."/>
        </authorList>
    </citation>
    <scope>NUCLEOTIDE SEQUENCE</scope>
    <source>
        <strain evidence="2">REB-010B</strain>
    </source>
</reference>
<dbReference type="EMBL" id="JAAAIP010000364">
    <property type="protein sequence ID" value="KAG0318567.1"/>
    <property type="molecule type" value="Genomic_DNA"/>
</dbReference>
<feature type="region of interest" description="Disordered" evidence="1">
    <location>
        <begin position="1"/>
        <end position="23"/>
    </location>
</feature>
<feature type="region of interest" description="Disordered" evidence="1">
    <location>
        <begin position="57"/>
        <end position="114"/>
    </location>
</feature>